<accession>A0A6F8U4H1</accession>
<dbReference type="AlphaFoldDB" id="A0A6F8U4H1"/>
<organism evidence="1 2">
    <name type="scientific">Halomonas hydrothermalis</name>
    <dbReference type="NCBI Taxonomy" id="115561"/>
    <lineage>
        <taxon>Bacteria</taxon>
        <taxon>Pseudomonadati</taxon>
        <taxon>Pseudomonadota</taxon>
        <taxon>Gammaproteobacteria</taxon>
        <taxon>Oceanospirillales</taxon>
        <taxon>Halomonadaceae</taxon>
        <taxon>Halomonas</taxon>
    </lineage>
</organism>
<name>A0A6F8U4H1_9GAMM</name>
<dbReference type="Proteomes" id="UP000502259">
    <property type="component" value="Chromosome"/>
</dbReference>
<dbReference type="EMBL" id="AP022843">
    <property type="protein sequence ID" value="BCB08458.1"/>
    <property type="molecule type" value="Genomic_DNA"/>
</dbReference>
<reference evidence="1 2" key="1">
    <citation type="submission" date="2020-03" db="EMBL/GenBank/DDBJ databases">
        <title>Complete Genome Sequence of Halomonas hydrothermalis Strain Slthf2, Halophilic Bacterium Isolated from Deep-Sea Hydrothermal-Vent Environments.</title>
        <authorList>
            <person name="Takeyama N."/>
            <person name="Huang M."/>
            <person name="Sato K."/>
            <person name="Galipon J."/>
            <person name="Arakawa K."/>
        </authorList>
    </citation>
    <scope>NUCLEOTIDE SEQUENCE [LARGE SCALE GENOMIC DNA]</scope>
    <source>
        <strain evidence="1 2">Slthf2</strain>
    </source>
</reference>
<protein>
    <submittedName>
        <fullName evidence="1">Uncharacterized protein</fullName>
    </submittedName>
</protein>
<evidence type="ECO:0000313" key="2">
    <source>
        <dbReference type="Proteomes" id="UP000502259"/>
    </source>
</evidence>
<gene>
    <name evidence="1" type="ORF">HHSLTHF2_23480</name>
</gene>
<proteinExistence type="predicted"/>
<sequence length="60" mass="6447">MIHIKGATTLNFTNAHFFLYFVKLSVYGAIGTGSLDEQVANVNNKVVIGASGCCLQKIDI</sequence>
<keyword evidence="2" id="KW-1185">Reference proteome</keyword>
<evidence type="ECO:0000313" key="1">
    <source>
        <dbReference type="EMBL" id="BCB08458.1"/>
    </source>
</evidence>